<reference evidence="2" key="1">
    <citation type="submission" date="2018-05" db="EMBL/GenBank/DDBJ databases">
        <authorList>
            <person name="Lanie J.A."/>
            <person name="Ng W.-L."/>
            <person name="Kazmierczak K.M."/>
            <person name="Andrzejewski T.M."/>
            <person name="Davidsen T.M."/>
            <person name="Wayne K.J."/>
            <person name="Tettelin H."/>
            <person name="Glass J.I."/>
            <person name="Rusch D."/>
            <person name="Podicherti R."/>
            <person name="Tsui H.-C.T."/>
            <person name="Winkler M.E."/>
        </authorList>
    </citation>
    <scope>NUCLEOTIDE SEQUENCE</scope>
</reference>
<dbReference type="EMBL" id="UINC01145375">
    <property type="protein sequence ID" value="SVD35463.1"/>
    <property type="molecule type" value="Genomic_DNA"/>
</dbReference>
<feature type="domain" description="Alkyl hydroperoxide reductase subunit C/ Thiol specific antioxidant" evidence="1">
    <location>
        <begin position="1"/>
        <end position="155"/>
    </location>
</feature>
<evidence type="ECO:0000313" key="2">
    <source>
        <dbReference type="EMBL" id="SVD35463.1"/>
    </source>
</evidence>
<dbReference type="Pfam" id="PF00578">
    <property type="entry name" value="AhpC-TSA"/>
    <property type="match status" value="1"/>
</dbReference>
<evidence type="ECO:0000259" key="1">
    <source>
        <dbReference type="Pfam" id="PF00578"/>
    </source>
</evidence>
<dbReference type="CDD" id="cd02970">
    <property type="entry name" value="PRX_like2"/>
    <property type="match status" value="1"/>
</dbReference>
<dbReference type="AlphaFoldDB" id="A0A382UMH3"/>
<proteinExistence type="predicted"/>
<dbReference type="GO" id="GO:0016209">
    <property type="term" value="F:antioxidant activity"/>
    <property type="evidence" value="ECO:0007669"/>
    <property type="project" value="InterPro"/>
</dbReference>
<name>A0A382UMH3_9ZZZZ</name>
<dbReference type="InterPro" id="IPR036249">
    <property type="entry name" value="Thioredoxin-like_sf"/>
</dbReference>
<organism evidence="2">
    <name type="scientific">marine metagenome</name>
    <dbReference type="NCBI Taxonomy" id="408172"/>
    <lineage>
        <taxon>unclassified sequences</taxon>
        <taxon>metagenomes</taxon>
        <taxon>ecological metagenomes</taxon>
    </lineage>
</organism>
<feature type="non-terminal residue" evidence="2">
    <location>
        <position position="1"/>
    </location>
</feature>
<dbReference type="Gene3D" id="3.40.30.10">
    <property type="entry name" value="Glutaredoxin"/>
    <property type="match status" value="1"/>
</dbReference>
<dbReference type="SUPFAM" id="SSF52833">
    <property type="entry name" value="Thioredoxin-like"/>
    <property type="match status" value="1"/>
</dbReference>
<accession>A0A382UMH3</accession>
<dbReference type="InterPro" id="IPR000866">
    <property type="entry name" value="AhpC/TSA"/>
</dbReference>
<protein>
    <recommendedName>
        <fullName evidence="1">Alkyl hydroperoxide reductase subunit C/ Thiol specific antioxidant domain-containing protein</fullName>
    </recommendedName>
</protein>
<sequence length="179" mass="20191">APDLELLDHTGASRRLSSFWSDGPALLMFWRHFGCGCGVDRSSRLNDEYADYRAAGINPVIIGQGEPERAAAYREKYGITCPILCDPEFAAYSAYGLAHFGVEQVLYDAPEETWGHSMEIGIDFQEARRAMDRPLVDNPWMSPGEFLVDRSGTIRVSYTYQYCEDFPDPRVFLTAAKIF</sequence>
<dbReference type="GO" id="GO:0016491">
    <property type="term" value="F:oxidoreductase activity"/>
    <property type="evidence" value="ECO:0007669"/>
    <property type="project" value="InterPro"/>
</dbReference>
<gene>
    <name evidence="2" type="ORF">METZ01_LOCUS388317</name>
</gene>